<proteinExistence type="predicted"/>
<sequence>MEADALQEAIGGLLAQGQTDEDIIASIIENEQATYEEACGALRSVYDGWQQTREALDLNDTNLQDWHVFLRKHILQTALTANTIPSLKLALGVLDSLATIQGVCAEQGQAAPLTITLVEKKEDPESTDAAVENNEV</sequence>
<reference evidence="1" key="1">
    <citation type="journal article" date="2015" name="Nature">
        <title>Complex archaea that bridge the gap between prokaryotes and eukaryotes.</title>
        <authorList>
            <person name="Spang A."/>
            <person name="Saw J.H."/>
            <person name="Jorgensen S.L."/>
            <person name="Zaremba-Niedzwiedzka K."/>
            <person name="Martijn J."/>
            <person name="Lind A.E."/>
            <person name="van Eijk R."/>
            <person name="Schleper C."/>
            <person name="Guy L."/>
            <person name="Ettema T.J."/>
        </authorList>
    </citation>
    <scope>NUCLEOTIDE SEQUENCE</scope>
</reference>
<evidence type="ECO:0000313" key="1">
    <source>
        <dbReference type="EMBL" id="KKN38482.1"/>
    </source>
</evidence>
<protein>
    <submittedName>
        <fullName evidence="1">Uncharacterized protein</fullName>
    </submittedName>
</protein>
<comment type="caution">
    <text evidence="1">The sequence shown here is derived from an EMBL/GenBank/DDBJ whole genome shotgun (WGS) entry which is preliminary data.</text>
</comment>
<organism evidence="1">
    <name type="scientific">marine sediment metagenome</name>
    <dbReference type="NCBI Taxonomy" id="412755"/>
    <lineage>
        <taxon>unclassified sequences</taxon>
        <taxon>metagenomes</taxon>
        <taxon>ecological metagenomes</taxon>
    </lineage>
</organism>
<dbReference type="EMBL" id="LAZR01001824">
    <property type="protein sequence ID" value="KKN38482.1"/>
    <property type="molecule type" value="Genomic_DNA"/>
</dbReference>
<dbReference type="AlphaFoldDB" id="A0A0F9QN88"/>
<name>A0A0F9QN88_9ZZZZ</name>
<gene>
    <name evidence="1" type="ORF">LCGC14_0752860</name>
</gene>
<accession>A0A0F9QN88</accession>